<dbReference type="InterPro" id="IPR032632">
    <property type="entry name" value="Peptidase_M16_M"/>
</dbReference>
<dbReference type="InterPro" id="IPR011765">
    <property type="entry name" value="Pept_M16_N"/>
</dbReference>
<evidence type="ECO:0000313" key="14">
    <source>
        <dbReference type="Proteomes" id="UP000095751"/>
    </source>
</evidence>
<keyword evidence="5" id="KW-0378">Hydrolase</keyword>
<dbReference type="FunFam" id="3.30.830.10:FF:000012">
    <property type="entry name" value="Protease 3"/>
    <property type="match status" value="1"/>
</dbReference>
<dbReference type="Gene3D" id="3.30.830.10">
    <property type="entry name" value="Metalloenzyme, LuxS/M16 peptidase-like"/>
    <property type="match status" value="4"/>
</dbReference>
<proteinExistence type="inferred from homology"/>
<comment type="cofactor">
    <cofactor evidence="1">
        <name>Zn(2+)</name>
        <dbReference type="ChEBI" id="CHEBI:29105"/>
    </cofactor>
</comment>
<evidence type="ECO:0000259" key="10">
    <source>
        <dbReference type="Pfam" id="PF00675"/>
    </source>
</evidence>
<dbReference type="PROSITE" id="PS00143">
    <property type="entry name" value="INSULINASE"/>
    <property type="match status" value="1"/>
</dbReference>
<evidence type="ECO:0000256" key="2">
    <source>
        <dbReference type="ARBA" id="ARBA00007261"/>
    </source>
</evidence>
<evidence type="ECO:0000256" key="8">
    <source>
        <dbReference type="RuleBase" id="RU004447"/>
    </source>
</evidence>
<dbReference type="Pfam" id="PF16187">
    <property type="entry name" value="Peptidase_M16_M"/>
    <property type="match status" value="1"/>
</dbReference>
<dbReference type="InParanoid" id="A0A1E7ETQ4"/>
<dbReference type="SUPFAM" id="SSF63411">
    <property type="entry name" value="LuxS/MPP-like metallohydrolase"/>
    <property type="match status" value="4"/>
</dbReference>
<dbReference type="GO" id="GO:0006508">
    <property type="term" value="P:proteolysis"/>
    <property type="evidence" value="ECO:0007669"/>
    <property type="project" value="UniProtKB-KW"/>
</dbReference>
<dbReference type="PANTHER" id="PTHR43690">
    <property type="entry name" value="NARDILYSIN"/>
    <property type="match status" value="1"/>
</dbReference>
<evidence type="ECO:0000259" key="12">
    <source>
        <dbReference type="Pfam" id="PF16187"/>
    </source>
</evidence>
<evidence type="ECO:0000256" key="1">
    <source>
        <dbReference type="ARBA" id="ARBA00001947"/>
    </source>
</evidence>
<evidence type="ECO:0000256" key="9">
    <source>
        <dbReference type="SAM" id="MobiDB-lite"/>
    </source>
</evidence>
<dbReference type="Pfam" id="PF05193">
    <property type="entry name" value="Peptidase_M16_C"/>
    <property type="match status" value="2"/>
</dbReference>
<dbReference type="InterPro" id="IPR011249">
    <property type="entry name" value="Metalloenz_LuxS/M16"/>
</dbReference>
<dbReference type="PANTHER" id="PTHR43690:SF18">
    <property type="entry name" value="INSULIN-DEGRADING ENZYME-RELATED"/>
    <property type="match status" value="1"/>
</dbReference>
<feature type="domain" description="Peptidase M16 C-terminal" evidence="11">
    <location>
        <begin position="220"/>
        <end position="398"/>
    </location>
</feature>
<dbReference type="Pfam" id="PF00675">
    <property type="entry name" value="Peptidase_M16"/>
    <property type="match status" value="1"/>
</dbReference>
<keyword evidence="14" id="KW-1185">Reference proteome</keyword>
<feature type="compositionally biased region" description="Basic and acidic residues" evidence="9">
    <location>
        <begin position="8"/>
        <end position="18"/>
    </location>
</feature>
<dbReference type="KEGG" id="fcy:FRACYDRAFT_195622"/>
<dbReference type="InterPro" id="IPR007863">
    <property type="entry name" value="Peptidase_M16_C"/>
</dbReference>
<comment type="similarity">
    <text evidence="2 8">Belongs to the peptidase M16 family.</text>
</comment>
<keyword evidence="6" id="KW-0862">Zinc</keyword>
<evidence type="ECO:0000256" key="3">
    <source>
        <dbReference type="ARBA" id="ARBA00022670"/>
    </source>
</evidence>
<dbReference type="AlphaFoldDB" id="A0A1E7ETQ4"/>
<feature type="domain" description="Peptidase M16 N-terminal" evidence="10">
    <location>
        <begin position="63"/>
        <end position="175"/>
    </location>
</feature>
<evidence type="ECO:0000259" key="11">
    <source>
        <dbReference type="Pfam" id="PF05193"/>
    </source>
</evidence>
<accession>A0A1E7ETQ4</accession>
<sequence>MDEDEKNDNDAKRRDEKGSILIGPDLNPTRSPFDKKNYRQILLKNGLRALLVSDEEEGGGLRNAAAAMIVGTGSFYDPPECQGMAHFLEHLLFMGSTKYPEENSYDAYMSKHGGNDNAYTESEHTVYHFEIPQEQLGGALDMFSQFFVSPLLKKASVARELKAIESEFMSAKNSDGSRSQQLMAYTCGRSFQEHPSSKFGWGNNHSLKTLPERDGHDPLKMLRTFYDEHYYASNMRLVVVGGYSLDDLEEQVIKCCSDIRSKDVPGSYRWDQRMESPMRFNGPPLAKSGLEKIYYIAPVKDRISLSVTWQIPPQIENWKAKPCDYIAHLIGHEGKGSLLAYLKSKSWAMGLFAGVGDEGDENATGHALFTVSVTLSTDGVKHWREVTSELYRYVGMLRHYCHQPSSAEGEGGLPRWIYEEIRSMNEIAHKYADEEPPEDCAVGLVEEMSPWFNTPSERLLDASELIFEYDPKTVKNLLDEYFTPYNARIDLSSSSYGPFDPSASGSPHIEPIFGTPFWVQSLDKSLLESWAQNVKPQLPPSNSMLCLPQKNEFVPTDFALKPLPPADCDHPLLNSIPPMSPASRLPKLVVNTNELKLWHVQDRVFKRPIAELRLQLNCADANKSILHGACADIMVNLVCDNLTETSYMASVCEIGSSLSTNDRGFSMRVHGFNDKLMKLFIILLESLLKFRNNETKELPEGFCKQRFDAVLENYRRSCHNSGLKSANLASGTRIRCICERNFSARQKFDAIENIDVPTFTTIVSCLLSKIGAEGLHTGNVDAEAADQVKDTIIAILKKSCVGNCGLSRKKYPSQFVLKLPPKTYELTAVTKDPTESNAAVEVYLQVGKDNVNDRVMVDLLMEIMNEPLYDQIRTKDQFGYHVSCDSRWTNGVIGIHISVVSAIKTVKGAEDRDREVSS</sequence>
<reference evidence="13 14" key="1">
    <citation type="submission" date="2016-09" db="EMBL/GenBank/DDBJ databases">
        <title>Extensive genetic diversity and differential bi-allelic expression allows diatom success in the polar Southern Ocean.</title>
        <authorList>
            <consortium name="DOE Joint Genome Institute"/>
            <person name="Mock T."/>
            <person name="Otillar R.P."/>
            <person name="Strauss J."/>
            <person name="Dupont C."/>
            <person name="Frickenhaus S."/>
            <person name="Maumus F."/>
            <person name="Mcmullan M."/>
            <person name="Sanges R."/>
            <person name="Schmutz J."/>
            <person name="Toseland A."/>
            <person name="Valas R."/>
            <person name="Veluchamy A."/>
            <person name="Ward B.J."/>
            <person name="Allen A."/>
            <person name="Barry K."/>
            <person name="Falciatore A."/>
            <person name="Ferrante M."/>
            <person name="Fortunato A.E."/>
            <person name="Gloeckner G."/>
            <person name="Gruber A."/>
            <person name="Hipkin R."/>
            <person name="Janech M."/>
            <person name="Kroth P."/>
            <person name="Leese F."/>
            <person name="Lindquist E."/>
            <person name="Lyon B.R."/>
            <person name="Martin J."/>
            <person name="Mayer C."/>
            <person name="Parker M."/>
            <person name="Quesneville H."/>
            <person name="Raymond J."/>
            <person name="Uhlig C."/>
            <person name="Valentin K.U."/>
            <person name="Worden A.Z."/>
            <person name="Armbrust E.V."/>
            <person name="Bowler C."/>
            <person name="Green B."/>
            <person name="Moulton V."/>
            <person name="Van Oosterhout C."/>
            <person name="Grigoriev I."/>
        </authorList>
    </citation>
    <scope>NUCLEOTIDE SEQUENCE [LARGE SCALE GENOMIC DNA]</scope>
    <source>
        <strain evidence="13 14">CCMP1102</strain>
    </source>
</reference>
<dbReference type="GO" id="GO:0046872">
    <property type="term" value="F:metal ion binding"/>
    <property type="evidence" value="ECO:0007669"/>
    <property type="project" value="UniProtKB-KW"/>
</dbReference>
<feature type="region of interest" description="Disordered" evidence="9">
    <location>
        <begin position="1"/>
        <end position="29"/>
    </location>
</feature>
<dbReference type="InterPro" id="IPR050626">
    <property type="entry name" value="Peptidase_M16"/>
</dbReference>
<dbReference type="OrthoDB" id="952271at2759"/>
<organism evidence="13 14">
    <name type="scientific">Fragilariopsis cylindrus CCMP1102</name>
    <dbReference type="NCBI Taxonomy" id="635003"/>
    <lineage>
        <taxon>Eukaryota</taxon>
        <taxon>Sar</taxon>
        <taxon>Stramenopiles</taxon>
        <taxon>Ochrophyta</taxon>
        <taxon>Bacillariophyta</taxon>
        <taxon>Bacillariophyceae</taxon>
        <taxon>Bacillariophycidae</taxon>
        <taxon>Bacillariales</taxon>
        <taxon>Bacillariaceae</taxon>
        <taxon>Fragilariopsis</taxon>
    </lineage>
</organism>
<keyword evidence="3" id="KW-0645">Protease</keyword>
<evidence type="ECO:0000256" key="7">
    <source>
        <dbReference type="ARBA" id="ARBA00023049"/>
    </source>
</evidence>
<dbReference type="Proteomes" id="UP000095751">
    <property type="component" value="Unassembled WGS sequence"/>
</dbReference>
<evidence type="ECO:0000313" key="13">
    <source>
        <dbReference type="EMBL" id="OEU09249.1"/>
    </source>
</evidence>
<keyword evidence="4" id="KW-0479">Metal-binding</keyword>
<feature type="domain" description="Peptidase M16 C-terminal" evidence="11">
    <location>
        <begin position="777"/>
        <end position="904"/>
    </location>
</feature>
<dbReference type="EMBL" id="KV784376">
    <property type="protein sequence ID" value="OEU09249.1"/>
    <property type="molecule type" value="Genomic_DNA"/>
</dbReference>
<evidence type="ECO:0000256" key="6">
    <source>
        <dbReference type="ARBA" id="ARBA00022833"/>
    </source>
</evidence>
<dbReference type="FunFam" id="3.30.830.10:FF:000005">
    <property type="entry name" value="nardilysin isoform X1"/>
    <property type="match status" value="1"/>
</dbReference>
<name>A0A1E7ETQ4_9STRA</name>
<evidence type="ECO:0000256" key="4">
    <source>
        <dbReference type="ARBA" id="ARBA00022723"/>
    </source>
</evidence>
<evidence type="ECO:0000256" key="5">
    <source>
        <dbReference type="ARBA" id="ARBA00022801"/>
    </source>
</evidence>
<gene>
    <name evidence="13" type="ORF">FRACYDRAFT_195622</name>
</gene>
<dbReference type="InterPro" id="IPR001431">
    <property type="entry name" value="Pept_M16_Zn_BS"/>
</dbReference>
<feature type="domain" description="Peptidase M16 middle/third" evidence="12">
    <location>
        <begin position="430"/>
        <end position="749"/>
    </location>
</feature>
<dbReference type="GO" id="GO:0004222">
    <property type="term" value="F:metalloendopeptidase activity"/>
    <property type="evidence" value="ECO:0007669"/>
    <property type="project" value="InterPro"/>
</dbReference>
<keyword evidence="7" id="KW-0482">Metalloprotease</keyword>
<protein>
    <submittedName>
        <fullName evidence="13">Peptidase_M16-domain-containing protein</fullName>
    </submittedName>
</protein>